<dbReference type="OrthoDB" id="996762at2759"/>
<dbReference type="GO" id="GO:0003964">
    <property type="term" value="F:RNA-directed DNA polymerase activity"/>
    <property type="evidence" value="ECO:0007669"/>
    <property type="project" value="UniProtKB-KW"/>
</dbReference>
<keyword evidence="3" id="KW-1185">Reference proteome</keyword>
<reference evidence="3" key="1">
    <citation type="journal article" date="2019" name="Plant Biotechnol. J.">
        <title>Genome sequencing of the Australian wild diploid species Gossypium australe highlights disease resistance and delayed gland morphogenesis.</title>
        <authorList>
            <person name="Cai Y."/>
            <person name="Cai X."/>
            <person name="Wang Q."/>
            <person name="Wang P."/>
            <person name="Zhang Y."/>
            <person name="Cai C."/>
            <person name="Xu Y."/>
            <person name="Wang K."/>
            <person name="Zhou Z."/>
            <person name="Wang C."/>
            <person name="Geng S."/>
            <person name="Li B."/>
            <person name="Dong Q."/>
            <person name="Hou Y."/>
            <person name="Wang H."/>
            <person name="Ai P."/>
            <person name="Liu Z."/>
            <person name="Yi F."/>
            <person name="Sun M."/>
            <person name="An G."/>
            <person name="Cheng J."/>
            <person name="Zhang Y."/>
            <person name="Shi Q."/>
            <person name="Xie Y."/>
            <person name="Shi X."/>
            <person name="Chang Y."/>
            <person name="Huang F."/>
            <person name="Chen Y."/>
            <person name="Hong S."/>
            <person name="Mi L."/>
            <person name="Sun Q."/>
            <person name="Zhang L."/>
            <person name="Zhou B."/>
            <person name="Peng R."/>
            <person name="Zhang X."/>
            <person name="Liu F."/>
        </authorList>
    </citation>
    <scope>NUCLEOTIDE SEQUENCE [LARGE SCALE GENOMIC DNA]</scope>
    <source>
        <strain evidence="3">cv. PA1801</strain>
    </source>
</reference>
<dbReference type="Pfam" id="PF24626">
    <property type="entry name" value="SH3_Tf2-1"/>
    <property type="match status" value="1"/>
</dbReference>
<feature type="domain" description="Tf2-1-like SH3-like" evidence="1">
    <location>
        <begin position="70"/>
        <end position="130"/>
    </location>
</feature>
<comment type="caution">
    <text evidence="2">The sequence shown here is derived from an EMBL/GenBank/DDBJ whole genome shotgun (WGS) entry which is preliminary data.</text>
</comment>
<dbReference type="AlphaFoldDB" id="A0A5B6WE83"/>
<keyword evidence="2" id="KW-0808">Transferase</keyword>
<dbReference type="Proteomes" id="UP000325315">
    <property type="component" value="Unassembled WGS sequence"/>
</dbReference>
<protein>
    <submittedName>
        <fullName evidence="2">Reverse transcriptase</fullName>
    </submittedName>
</protein>
<dbReference type="PANTHER" id="PTHR46148:SF44">
    <property type="entry name" value="GAG-POL POLYPROTEIN"/>
    <property type="match status" value="1"/>
</dbReference>
<sequence>MAPYEALYGRRCRTQVRWSDLCEKKVIGVELIQEIENMVKVIRDRLKMASDKQKSYADLKRRDIEFSSFLRVYPWKKVLRLGKKGKLSPRFIGTYEVTERVGPVAYRLALPVELQKIHDVFHMSMLKRYRSDPSHILSPEEIELQSDLTYEEEPVKILAHEGTTFESEETMRLQYPHLFSGERVVTTRKSGVSKNILPGLRFRESSL</sequence>
<evidence type="ECO:0000313" key="2">
    <source>
        <dbReference type="EMBL" id="KAA3479584.1"/>
    </source>
</evidence>
<evidence type="ECO:0000313" key="3">
    <source>
        <dbReference type="Proteomes" id="UP000325315"/>
    </source>
</evidence>
<proteinExistence type="predicted"/>
<name>A0A5B6WE83_9ROSI</name>
<dbReference type="InterPro" id="IPR056924">
    <property type="entry name" value="SH3_Tf2-1"/>
</dbReference>
<dbReference type="EMBL" id="SMMG02000003">
    <property type="protein sequence ID" value="KAA3479584.1"/>
    <property type="molecule type" value="Genomic_DNA"/>
</dbReference>
<accession>A0A5B6WE83</accession>
<dbReference type="PANTHER" id="PTHR46148">
    <property type="entry name" value="CHROMO DOMAIN-CONTAINING PROTEIN"/>
    <property type="match status" value="1"/>
</dbReference>
<organism evidence="2 3">
    <name type="scientific">Gossypium australe</name>
    <dbReference type="NCBI Taxonomy" id="47621"/>
    <lineage>
        <taxon>Eukaryota</taxon>
        <taxon>Viridiplantae</taxon>
        <taxon>Streptophyta</taxon>
        <taxon>Embryophyta</taxon>
        <taxon>Tracheophyta</taxon>
        <taxon>Spermatophyta</taxon>
        <taxon>Magnoliopsida</taxon>
        <taxon>eudicotyledons</taxon>
        <taxon>Gunneridae</taxon>
        <taxon>Pentapetalae</taxon>
        <taxon>rosids</taxon>
        <taxon>malvids</taxon>
        <taxon>Malvales</taxon>
        <taxon>Malvaceae</taxon>
        <taxon>Malvoideae</taxon>
        <taxon>Gossypium</taxon>
    </lineage>
</organism>
<evidence type="ECO:0000259" key="1">
    <source>
        <dbReference type="Pfam" id="PF24626"/>
    </source>
</evidence>
<keyword evidence="2" id="KW-0548">Nucleotidyltransferase</keyword>
<gene>
    <name evidence="2" type="ORF">EPI10_020082</name>
</gene>
<keyword evidence="2" id="KW-0695">RNA-directed DNA polymerase</keyword>